<gene>
    <name evidence="1" type="ORF">GLYMA_17G121300</name>
</gene>
<reference evidence="1" key="3">
    <citation type="submission" date="2018-07" db="EMBL/GenBank/DDBJ databases">
        <title>WGS assembly of Glycine max.</title>
        <authorList>
            <person name="Schmutz J."/>
            <person name="Cannon S."/>
            <person name="Schlueter J."/>
            <person name="Ma J."/>
            <person name="Mitros T."/>
            <person name="Nelson W."/>
            <person name="Hyten D."/>
            <person name="Song Q."/>
            <person name="Thelen J."/>
            <person name="Cheng J."/>
            <person name="Xu D."/>
            <person name="Hellsten U."/>
            <person name="May G."/>
            <person name="Yu Y."/>
            <person name="Sakurai T."/>
            <person name="Umezawa T."/>
            <person name="Bhattacharyya M."/>
            <person name="Sandhu D."/>
            <person name="Valliyodan B."/>
            <person name="Lindquist E."/>
            <person name="Peto M."/>
            <person name="Grant D."/>
            <person name="Shu S."/>
            <person name="Goodstein D."/>
            <person name="Barry K."/>
            <person name="Futrell-Griggs M."/>
            <person name="Abernathy B."/>
            <person name="Du J."/>
            <person name="Tian Z."/>
            <person name="Zhu L."/>
            <person name="Gill N."/>
            <person name="Joshi T."/>
            <person name="Libault M."/>
            <person name="Sethuraman A."/>
            <person name="Zhang X."/>
            <person name="Shinozaki K."/>
            <person name="Nguyen H."/>
            <person name="Wing R."/>
            <person name="Cregan P."/>
            <person name="Specht J."/>
            <person name="Grimwood J."/>
            <person name="Rokhsar D."/>
            <person name="Stacey G."/>
            <person name="Shoemaker R."/>
            <person name="Jackson S."/>
        </authorList>
    </citation>
    <scope>NUCLEOTIDE SEQUENCE</scope>
    <source>
        <tissue evidence="1">Callus</tissue>
    </source>
</reference>
<evidence type="ECO:0000313" key="3">
    <source>
        <dbReference type="Proteomes" id="UP000008827"/>
    </source>
</evidence>
<dbReference type="EMBL" id="CM000850">
    <property type="protein sequence ID" value="KRH03808.1"/>
    <property type="molecule type" value="Genomic_DNA"/>
</dbReference>
<keyword evidence="3" id="KW-1185">Reference proteome</keyword>
<evidence type="ECO:0000313" key="1">
    <source>
        <dbReference type="EMBL" id="KRH03808.1"/>
    </source>
</evidence>
<organism evidence="1">
    <name type="scientific">Glycine max</name>
    <name type="common">Soybean</name>
    <name type="synonym">Glycine hispida</name>
    <dbReference type="NCBI Taxonomy" id="3847"/>
    <lineage>
        <taxon>Eukaryota</taxon>
        <taxon>Viridiplantae</taxon>
        <taxon>Streptophyta</taxon>
        <taxon>Embryophyta</taxon>
        <taxon>Tracheophyta</taxon>
        <taxon>Spermatophyta</taxon>
        <taxon>Magnoliopsida</taxon>
        <taxon>eudicotyledons</taxon>
        <taxon>Gunneridae</taxon>
        <taxon>Pentapetalae</taxon>
        <taxon>rosids</taxon>
        <taxon>fabids</taxon>
        <taxon>Fabales</taxon>
        <taxon>Fabaceae</taxon>
        <taxon>Papilionoideae</taxon>
        <taxon>50 kb inversion clade</taxon>
        <taxon>NPAAA clade</taxon>
        <taxon>indigoferoid/millettioid clade</taxon>
        <taxon>Phaseoleae</taxon>
        <taxon>Glycine</taxon>
        <taxon>Glycine subgen. Soja</taxon>
    </lineage>
</organism>
<dbReference type="AlphaFoldDB" id="A0A0R0FBQ8"/>
<dbReference type="Proteomes" id="UP000008827">
    <property type="component" value="Chromosome 17"/>
</dbReference>
<reference evidence="2" key="2">
    <citation type="submission" date="2018-02" db="UniProtKB">
        <authorList>
            <consortium name="EnsemblPlants"/>
        </authorList>
    </citation>
    <scope>IDENTIFICATION</scope>
    <source>
        <strain evidence="2">Williams 82</strain>
    </source>
</reference>
<reference evidence="1 2" key="1">
    <citation type="journal article" date="2010" name="Nature">
        <title>Genome sequence of the palaeopolyploid soybean.</title>
        <authorList>
            <person name="Schmutz J."/>
            <person name="Cannon S.B."/>
            <person name="Schlueter J."/>
            <person name="Ma J."/>
            <person name="Mitros T."/>
            <person name="Nelson W."/>
            <person name="Hyten D.L."/>
            <person name="Song Q."/>
            <person name="Thelen J.J."/>
            <person name="Cheng J."/>
            <person name="Xu D."/>
            <person name="Hellsten U."/>
            <person name="May G.D."/>
            <person name="Yu Y."/>
            <person name="Sakurai T."/>
            <person name="Umezawa T."/>
            <person name="Bhattacharyya M.K."/>
            <person name="Sandhu D."/>
            <person name="Valliyodan B."/>
            <person name="Lindquist E."/>
            <person name="Peto M."/>
            <person name="Grant D."/>
            <person name="Shu S."/>
            <person name="Goodstein D."/>
            <person name="Barry K."/>
            <person name="Futrell-Griggs M."/>
            <person name="Abernathy B."/>
            <person name="Du J."/>
            <person name="Tian Z."/>
            <person name="Zhu L."/>
            <person name="Gill N."/>
            <person name="Joshi T."/>
            <person name="Libault M."/>
            <person name="Sethuraman A."/>
            <person name="Zhang X.-C."/>
            <person name="Shinozaki K."/>
            <person name="Nguyen H.T."/>
            <person name="Wing R.A."/>
            <person name="Cregan P."/>
            <person name="Specht J."/>
            <person name="Grimwood J."/>
            <person name="Rokhsar D."/>
            <person name="Stacey G."/>
            <person name="Shoemaker R.C."/>
            <person name="Jackson S.A."/>
        </authorList>
    </citation>
    <scope>NUCLEOTIDE SEQUENCE</scope>
    <source>
        <strain evidence="2">cv. Williams 82</strain>
        <tissue evidence="1">Callus</tissue>
    </source>
</reference>
<accession>A0A0R0FBQ8</accession>
<proteinExistence type="predicted"/>
<dbReference type="Gramene" id="KRH03808">
    <property type="protein sequence ID" value="KRH03808"/>
    <property type="gene ID" value="GLYMA_17G121300"/>
</dbReference>
<dbReference type="EnsemblPlants" id="KRH03808">
    <property type="protein sequence ID" value="KRH03808"/>
    <property type="gene ID" value="GLYMA_17G121300"/>
</dbReference>
<protein>
    <submittedName>
        <fullName evidence="1 2">Uncharacterized protein</fullName>
    </submittedName>
</protein>
<sequence>MKQKISKFKYSLKIWCTSQSESIGKHPSPTSARDKANIEYISGGQLSPFELAFGVELGSNLHSR</sequence>
<evidence type="ECO:0000313" key="2">
    <source>
        <dbReference type="EnsemblPlants" id="KRH03808"/>
    </source>
</evidence>
<dbReference type="InParanoid" id="A0A0R0FBQ8"/>
<name>A0A0R0FBQ8_SOYBN</name>
<dbReference type="SMR" id="A0A0R0FBQ8"/>